<keyword evidence="3 6" id="KW-0812">Transmembrane</keyword>
<sequence length="697" mass="79598">MAMVKDNILGLELVKVPMFRPFLFFAIGVFAAYYSRLDIFQFWFFLFIVLFVLQLCAFRKRKSNWGRVLYTVTFYGMWTVLGIGLTVRTMPPYQSSHFSKVKGDHFLIVVDDEPQVKGKTLRFPALVKAVILEDDKVHTVGKMMVTIGLDSVSSLVVKYGDLLHVPNRSREVQVPFNPNVFNYKHYLQGKDIWYQCFLAEERVMRVDVGKGNPFLAKALLLREEMMSKFSRYIDNPQAFQLAVALIFGYRSEMDEQMVNAFTNTGTVHILSVSGLHVALVFGMLMLLLKWMDYLPSGPHVRSVLIVGMVWGYVILTGMSPPILRAGIMITFFIVSLAVNRRQVTLNTLFASALFTLLFMPKSLFDIGFQLSYLAVLGILLLHPLLKKLYLPMNRWAKLFVEYTYISIAAQLFTLPVILYYFGQFPTYFIPANLFIALPSTGIMYLGVFLALCPFGSINVYIGALLQALLRFSVHGLQYLEALPKAVLKGIVWNDIQVVLALILLILVVLAWNFKNKKMLFIGMAVLVLFSVMTNVHYIERLKYSGYRIYNVRSDLAIAQIKRGNVILHGTFDSLMHRDSRFAILPDLERFSVAKGIEYRKLPSEGRQNYTLAIGGKKLLILETTLLDTLNGVDIVIWRKNNRNTIQDIEDRLQSSPFILIDGSNSDNAIAVIKADKTILEEQMYILKNNFAYVWDEE</sequence>
<evidence type="ECO:0000256" key="1">
    <source>
        <dbReference type="ARBA" id="ARBA00004651"/>
    </source>
</evidence>
<comment type="subcellular location">
    <subcellularLocation>
        <location evidence="1">Cell membrane</location>
        <topology evidence="1">Multi-pass membrane protein</topology>
    </subcellularLocation>
</comment>
<evidence type="ECO:0000256" key="4">
    <source>
        <dbReference type="ARBA" id="ARBA00022989"/>
    </source>
</evidence>
<evidence type="ECO:0000259" key="7">
    <source>
        <dbReference type="Pfam" id="PF03772"/>
    </source>
</evidence>
<keyword evidence="2" id="KW-1003">Cell membrane</keyword>
<organism evidence="9 10">
    <name type="scientific">Sphingobacterium tabacisoli</name>
    <dbReference type="NCBI Taxonomy" id="2044855"/>
    <lineage>
        <taxon>Bacteria</taxon>
        <taxon>Pseudomonadati</taxon>
        <taxon>Bacteroidota</taxon>
        <taxon>Sphingobacteriia</taxon>
        <taxon>Sphingobacteriales</taxon>
        <taxon>Sphingobacteriaceae</taxon>
        <taxon>Sphingobacterium</taxon>
    </lineage>
</organism>
<evidence type="ECO:0000256" key="5">
    <source>
        <dbReference type="ARBA" id="ARBA00023136"/>
    </source>
</evidence>
<dbReference type="InterPro" id="IPR025405">
    <property type="entry name" value="DUF4131"/>
</dbReference>
<dbReference type="Pfam" id="PF13567">
    <property type="entry name" value="DUF4131"/>
    <property type="match status" value="1"/>
</dbReference>
<feature type="domain" description="DUF4131" evidence="8">
    <location>
        <begin position="42"/>
        <end position="201"/>
    </location>
</feature>
<feature type="transmembrane region" description="Helical" evidence="6">
    <location>
        <begin position="321"/>
        <end position="338"/>
    </location>
</feature>
<keyword evidence="10" id="KW-1185">Reference proteome</keyword>
<name>A0ABW5KW48_9SPHI</name>
<feature type="transmembrane region" description="Helical" evidence="6">
    <location>
        <begin position="269"/>
        <end position="288"/>
    </location>
</feature>
<evidence type="ECO:0000256" key="6">
    <source>
        <dbReference type="SAM" id="Phobius"/>
    </source>
</evidence>
<dbReference type="PANTHER" id="PTHR30619:SF1">
    <property type="entry name" value="RECOMBINATION PROTEIN 2"/>
    <property type="match status" value="1"/>
</dbReference>
<feature type="transmembrane region" description="Helical" evidence="6">
    <location>
        <begin position="442"/>
        <end position="469"/>
    </location>
</feature>
<reference evidence="10" key="1">
    <citation type="journal article" date="2019" name="Int. J. Syst. Evol. Microbiol.">
        <title>The Global Catalogue of Microorganisms (GCM) 10K type strain sequencing project: providing services to taxonomists for standard genome sequencing and annotation.</title>
        <authorList>
            <consortium name="The Broad Institute Genomics Platform"/>
            <consortium name="The Broad Institute Genome Sequencing Center for Infectious Disease"/>
            <person name="Wu L."/>
            <person name="Ma J."/>
        </authorList>
    </citation>
    <scope>NUCLEOTIDE SEQUENCE [LARGE SCALE GENOMIC DNA]</scope>
    <source>
        <strain evidence="10">KCTC 52298</strain>
    </source>
</reference>
<protein>
    <submittedName>
        <fullName evidence="9">ComEC/Rec2 family competence protein</fullName>
    </submittedName>
</protein>
<feature type="transmembrane region" description="Helical" evidence="6">
    <location>
        <begin position="402"/>
        <end position="422"/>
    </location>
</feature>
<evidence type="ECO:0000259" key="8">
    <source>
        <dbReference type="Pfam" id="PF13567"/>
    </source>
</evidence>
<dbReference type="PANTHER" id="PTHR30619">
    <property type="entry name" value="DNA INTERNALIZATION/COMPETENCE PROTEIN COMEC/REC2"/>
    <property type="match status" value="1"/>
</dbReference>
<feature type="transmembrane region" description="Helical" evidence="6">
    <location>
        <begin position="370"/>
        <end position="390"/>
    </location>
</feature>
<keyword evidence="5 6" id="KW-0472">Membrane</keyword>
<dbReference type="Proteomes" id="UP001597440">
    <property type="component" value="Unassembled WGS sequence"/>
</dbReference>
<feature type="transmembrane region" description="Helical" evidence="6">
    <location>
        <begin position="490"/>
        <end position="513"/>
    </location>
</feature>
<keyword evidence="4 6" id="KW-1133">Transmembrane helix</keyword>
<dbReference type="Pfam" id="PF03772">
    <property type="entry name" value="Competence"/>
    <property type="match status" value="1"/>
</dbReference>
<feature type="transmembrane region" description="Helical" evidence="6">
    <location>
        <begin position="345"/>
        <end position="364"/>
    </location>
</feature>
<dbReference type="RefSeq" id="WP_210356494.1">
    <property type="nucleotide sequence ID" value="NZ_JAEQMU010000010.1"/>
</dbReference>
<evidence type="ECO:0000256" key="3">
    <source>
        <dbReference type="ARBA" id="ARBA00022692"/>
    </source>
</evidence>
<dbReference type="InterPro" id="IPR052159">
    <property type="entry name" value="Competence_DNA_uptake"/>
</dbReference>
<proteinExistence type="predicted"/>
<comment type="caution">
    <text evidence="9">The sequence shown here is derived from an EMBL/GenBank/DDBJ whole genome shotgun (WGS) entry which is preliminary data.</text>
</comment>
<feature type="transmembrane region" description="Helical" evidence="6">
    <location>
        <begin position="300"/>
        <end position="315"/>
    </location>
</feature>
<feature type="domain" description="ComEC/Rec2-related protein" evidence="7">
    <location>
        <begin position="245"/>
        <end position="512"/>
    </location>
</feature>
<evidence type="ECO:0000313" key="9">
    <source>
        <dbReference type="EMBL" id="MFD2553031.1"/>
    </source>
</evidence>
<feature type="transmembrane region" description="Helical" evidence="6">
    <location>
        <begin position="519"/>
        <end position="538"/>
    </location>
</feature>
<evidence type="ECO:0000256" key="2">
    <source>
        <dbReference type="ARBA" id="ARBA00022475"/>
    </source>
</evidence>
<gene>
    <name evidence="9" type="ORF">ACFSQW_01420</name>
</gene>
<feature type="transmembrane region" description="Helical" evidence="6">
    <location>
        <begin position="40"/>
        <end position="58"/>
    </location>
</feature>
<dbReference type="EMBL" id="JBHULD010000002">
    <property type="protein sequence ID" value="MFD2553031.1"/>
    <property type="molecule type" value="Genomic_DNA"/>
</dbReference>
<accession>A0ABW5KW48</accession>
<evidence type="ECO:0000313" key="10">
    <source>
        <dbReference type="Proteomes" id="UP001597440"/>
    </source>
</evidence>
<dbReference type="NCBIfam" id="TIGR00360">
    <property type="entry name" value="ComEC_N-term"/>
    <property type="match status" value="1"/>
</dbReference>
<feature type="transmembrane region" description="Helical" evidence="6">
    <location>
        <begin position="12"/>
        <end position="34"/>
    </location>
</feature>
<dbReference type="InterPro" id="IPR004477">
    <property type="entry name" value="ComEC_N"/>
</dbReference>